<dbReference type="CDD" id="cd16936">
    <property type="entry name" value="HATPase_RsbW-like"/>
    <property type="match status" value="1"/>
</dbReference>
<feature type="domain" description="Histidine kinase/HSP90-like ATPase" evidence="1">
    <location>
        <begin position="12"/>
        <end position="127"/>
    </location>
</feature>
<dbReference type="GO" id="GO:0005524">
    <property type="term" value="F:ATP binding"/>
    <property type="evidence" value="ECO:0007669"/>
    <property type="project" value="UniProtKB-KW"/>
</dbReference>
<comment type="caution">
    <text evidence="2">The sequence shown here is derived from an EMBL/GenBank/DDBJ whole genome shotgun (WGS) entry which is preliminary data.</text>
</comment>
<name>A0A9X2E0E3_9MICO</name>
<dbReference type="InterPro" id="IPR036890">
    <property type="entry name" value="HATPase_C_sf"/>
</dbReference>
<reference evidence="2" key="1">
    <citation type="submission" date="2022-06" db="EMBL/GenBank/DDBJ databases">
        <title>Whole genome shotgun sequencing (WGS) of Rathayibacter sp. ZW T2_19, isolated from stored onions (Allium cepa).</title>
        <authorList>
            <person name="Stoll D.A."/>
            <person name="Huch M."/>
        </authorList>
    </citation>
    <scope>NUCLEOTIDE SEQUENCE</scope>
    <source>
        <strain evidence="2">ZW T2_19</strain>
    </source>
</reference>
<dbReference type="RefSeq" id="WP_251944648.1">
    <property type="nucleotide sequence ID" value="NZ_JAMRYM010000021.1"/>
</dbReference>
<gene>
    <name evidence="2" type="ORF">NB037_07250</name>
</gene>
<evidence type="ECO:0000313" key="2">
    <source>
        <dbReference type="EMBL" id="MCM6762211.1"/>
    </source>
</evidence>
<dbReference type="Proteomes" id="UP001155240">
    <property type="component" value="Unassembled WGS sequence"/>
</dbReference>
<sequence>MSERSIVFRTPPDGVEAVHDALETLWHDRTDVDEMERMMFETALIELVSNVVQHASSTTTIICQLRLEADESVLRAVLVDTADPPLVDTDTVVEMPDEFAESGRGIPFIQALVDSFDHEREHGRNVWTIAKHRPSSAS</sequence>
<dbReference type="InterPro" id="IPR003594">
    <property type="entry name" value="HATPase_dom"/>
</dbReference>
<dbReference type="Pfam" id="PF13581">
    <property type="entry name" value="HATPase_c_2"/>
    <property type="match status" value="1"/>
</dbReference>
<accession>A0A9X2E0E3</accession>
<protein>
    <submittedName>
        <fullName evidence="2">ATP-binding protein</fullName>
    </submittedName>
</protein>
<evidence type="ECO:0000313" key="3">
    <source>
        <dbReference type="Proteomes" id="UP001155240"/>
    </source>
</evidence>
<evidence type="ECO:0000259" key="1">
    <source>
        <dbReference type="Pfam" id="PF13581"/>
    </source>
</evidence>
<organism evidence="2 3">
    <name type="scientific">Rathayibacter rubneri</name>
    <dbReference type="NCBI Taxonomy" id="2950106"/>
    <lineage>
        <taxon>Bacteria</taxon>
        <taxon>Bacillati</taxon>
        <taxon>Actinomycetota</taxon>
        <taxon>Actinomycetes</taxon>
        <taxon>Micrococcales</taxon>
        <taxon>Microbacteriaceae</taxon>
        <taxon>Rathayibacter</taxon>
    </lineage>
</organism>
<keyword evidence="2" id="KW-0547">Nucleotide-binding</keyword>
<proteinExistence type="predicted"/>
<dbReference type="EMBL" id="JAMRYM010000021">
    <property type="protein sequence ID" value="MCM6762211.1"/>
    <property type="molecule type" value="Genomic_DNA"/>
</dbReference>
<keyword evidence="2" id="KW-0067">ATP-binding</keyword>
<dbReference type="Gene3D" id="3.30.565.10">
    <property type="entry name" value="Histidine kinase-like ATPase, C-terminal domain"/>
    <property type="match status" value="1"/>
</dbReference>
<keyword evidence="3" id="KW-1185">Reference proteome</keyword>
<dbReference type="AlphaFoldDB" id="A0A9X2E0E3"/>